<evidence type="ECO:0000259" key="8">
    <source>
        <dbReference type="PROSITE" id="PS50928"/>
    </source>
</evidence>
<keyword evidence="5 7" id="KW-1133">Transmembrane helix</keyword>
<dbReference type="EMBL" id="CP042276">
    <property type="protein sequence ID" value="QDY97587.1"/>
    <property type="molecule type" value="Genomic_DNA"/>
</dbReference>
<evidence type="ECO:0000256" key="4">
    <source>
        <dbReference type="ARBA" id="ARBA00022692"/>
    </source>
</evidence>
<keyword evidence="2 7" id="KW-0813">Transport</keyword>
<dbReference type="PANTHER" id="PTHR30193">
    <property type="entry name" value="ABC TRANSPORTER PERMEASE PROTEIN"/>
    <property type="match status" value="1"/>
</dbReference>
<evidence type="ECO:0000256" key="5">
    <source>
        <dbReference type="ARBA" id="ARBA00022989"/>
    </source>
</evidence>
<feature type="transmembrane region" description="Helical" evidence="7">
    <location>
        <begin position="17"/>
        <end position="37"/>
    </location>
</feature>
<evidence type="ECO:0000256" key="2">
    <source>
        <dbReference type="ARBA" id="ARBA00022448"/>
    </source>
</evidence>
<dbReference type="Proteomes" id="UP000222296">
    <property type="component" value="Plasmid pAt"/>
</dbReference>
<feature type="transmembrane region" description="Helical" evidence="7">
    <location>
        <begin position="165"/>
        <end position="187"/>
    </location>
</feature>
<dbReference type="Gene3D" id="1.10.3720.10">
    <property type="entry name" value="MetI-like"/>
    <property type="match status" value="1"/>
</dbReference>
<gene>
    <name evidence="9" type="ORF">CG010_025825</name>
</gene>
<dbReference type="SUPFAM" id="SSF161098">
    <property type="entry name" value="MetI-like"/>
    <property type="match status" value="1"/>
</dbReference>
<evidence type="ECO:0000313" key="10">
    <source>
        <dbReference type="Proteomes" id="UP000222296"/>
    </source>
</evidence>
<keyword evidence="6 7" id="KW-0472">Membrane</keyword>
<comment type="similarity">
    <text evidence="7">Belongs to the binding-protein-dependent transport system permease family.</text>
</comment>
<dbReference type="AlphaFoldDB" id="A0AAP9EAE6"/>
<dbReference type="Pfam" id="PF00528">
    <property type="entry name" value="BPD_transp_1"/>
    <property type="match status" value="1"/>
</dbReference>
<sequence>MSHHAASQFQNRERRSFLLFLLCPVVLFLGAYVYPVLNTVQLSFYDWNGMSPDMTYVGLENYRMILSEPRVQHAFVNNLKWLVYYLVVPTSVGLGLALLLDSDLPGTYVFRTIFFIPFTITTVAVASVWRWIYEPNIGLLSEVLKAVGLGGLAHNWLGDPSTNTYAIMLASLWAWSGFTFLIYFAGLRNLPAELIEAAKLDGASAWTILLRIKLPLLIPSTIVVMGIAAIDSMRVFDIVWAMTEGGPYDSSSVLAVEMYSTSFARFQMGAGAAVAVLLFLVAAIVVMPYVFYMSGRMEDIRE</sequence>
<reference evidence="9 10" key="1">
    <citation type="journal article" date="2017" name="Genome Announc.">
        <title>Draft Genome Sequence of Agrobacterium tumefaciens Biovar 1 Strain 186, Isolated from Walnut.</title>
        <authorList>
            <person name="Poret-Peterson A.T."/>
            <person name="Bhatnagar S."/>
            <person name="McClean A.E."/>
            <person name="Kluepfel D.A."/>
        </authorList>
    </citation>
    <scope>NUCLEOTIDE SEQUENCE [LARGE SCALE GENOMIC DNA]</scope>
    <source>
        <strain evidence="9 10">186</strain>
    </source>
</reference>
<feature type="transmembrane region" description="Helical" evidence="7">
    <location>
        <begin position="208"/>
        <end position="230"/>
    </location>
</feature>
<proteinExistence type="inferred from homology"/>
<dbReference type="CDD" id="cd06261">
    <property type="entry name" value="TM_PBP2"/>
    <property type="match status" value="1"/>
</dbReference>
<evidence type="ECO:0000256" key="3">
    <source>
        <dbReference type="ARBA" id="ARBA00022475"/>
    </source>
</evidence>
<dbReference type="InterPro" id="IPR000515">
    <property type="entry name" value="MetI-like"/>
</dbReference>
<dbReference type="InterPro" id="IPR051393">
    <property type="entry name" value="ABC_transporter_permease"/>
</dbReference>
<evidence type="ECO:0000256" key="7">
    <source>
        <dbReference type="RuleBase" id="RU363032"/>
    </source>
</evidence>
<accession>A0AAP9EAE6</accession>
<feature type="transmembrane region" description="Helical" evidence="7">
    <location>
        <begin position="82"/>
        <end position="100"/>
    </location>
</feature>
<evidence type="ECO:0000313" key="9">
    <source>
        <dbReference type="EMBL" id="QDY97587.1"/>
    </source>
</evidence>
<name>A0AAP9EAE6_AGRTU</name>
<feature type="transmembrane region" description="Helical" evidence="7">
    <location>
        <begin position="112"/>
        <end position="132"/>
    </location>
</feature>
<evidence type="ECO:0000256" key="1">
    <source>
        <dbReference type="ARBA" id="ARBA00004651"/>
    </source>
</evidence>
<protein>
    <submittedName>
        <fullName evidence="9">Sugar ABC transporter permease</fullName>
    </submittedName>
</protein>
<dbReference type="PROSITE" id="PS50928">
    <property type="entry name" value="ABC_TM1"/>
    <property type="match status" value="1"/>
</dbReference>
<dbReference type="GO" id="GO:0055085">
    <property type="term" value="P:transmembrane transport"/>
    <property type="evidence" value="ECO:0007669"/>
    <property type="project" value="InterPro"/>
</dbReference>
<dbReference type="PANTHER" id="PTHR30193:SF42">
    <property type="entry name" value="ABC TRANSPORTER PERMEASE PROTEIN"/>
    <property type="match status" value="1"/>
</dbReference>
<keyword evidence="9" id="KW-0614">Plasmid</keyword>
<keyword evidence="4 7" id="KW-0812">Transmembrane</keyword>
<dbReference type="RefSeq" id="WP_099086727.1">
    <property type="nucleotide sequence ID" value="NZ_CP042276.1"/>
</dbReference>
<keyword evidence="3" id="KW-1003">Cell membrane</keyword>
<feature type="transmembrane region" description="Helical" evidence="7">
    <location>
        <begin position="268"/>
        <end position="292"/>
    </location>
</feature>
<dbReference type="GO" id="GO:0005886">
    <property type="term" value="C:plasma membrane"/>
    <property type="evidence" value="ECO:0007669"/>
    <property type="project" value="UniProtKB-SubCell"/>
</dbReference>
<geneLocation type="plasmid" evidence="10">
    <name>pat</name>
</geneLocation>
<evidence type="ECO:0000256" key="6">
    <source>
        <dbReference type="ARBA" id="ARBA00023136"/>
    </source>
</evidence>
<feature type="domain" description="ABC transmembrane type-1" evidence="8">
    <location>
        <begin position="75"/>
        <end position="289"/>
    </location>
</feature>
<dbReference type="InterPro" id="IPR035906">
    <property type="entry name" value="MetI-like_sf"/>
</dbReference>
<organism evidence="9 10">
    <name type="scientific">Agrobacterium tumefaciens</name>
    <dbReference type="NCBI Taxonomy" id="358"/>
    <lineage>
        <taxon>Bacteria</taxon>
        <taxon>Pseudomonadati</taxon>
        <taxon>Pseudomonadota</taxon>
        <taxon>Alphaproteobacteria</taxon>
        <taxon>Hyphomicrobiales</taxon>
        <taxon>Rhizobiaceae</taxon>
        <taxon>Rhizobium/Agrobacterium group</taxon>
        <taxon>Agrobacterium</taxon>
        <taxon>Agrobacterium tumefaciens complex</taxon>
    </lineage>
</organism>
<comment type="subcellular location">
    <subcellularLocation>
        <location evidence="1 7">Cell membrane</location>
        <topology evidence="1 7">Multi-pass membrane protein</topology>
    </subcellularLocation>
</comment>